<organism evidence="1 2">
    <name type="scientific">Anopheles farauti</name>
    <dbReference type="NCBI Taxonomy" id="69004"/>
    <lineage>
        <taxon>Eukaryota</taxon>
        <taxon>Metazoa</taxon>
        <taxon>Ecdysozoa</taxon>
        <taxon>Arthropoda</taxon>
        <taxon>Hexapoda</taxon>
        <taxon>Insecta</taxon>
        <taxon>Pterygota</taxon>
        <taxon>Neoptera</taxon>
        <taxon>Endopterygota</taxon>
        <taxon>Diptera</taxon>
        <taxon>Nematocera</taxon>
        <taxon>Culicoidea</taxon>
        <taxon>Culicidae</taxon>
        <taxon>Anophelinae</taxon>
        <taxon>Anopheles</taxon>
    </lineage>
</organism>
<dbReference type="PANTHER" id="PTHR21253">
    <property type="entry name" value="F-BOX ONLY PROTEIN 11-RELATED"/>
    <property type="match status" value="1"/>
</dbReference>
<reference evidence="1" key="2">
    <citation type="submission" date="2020-05" db="UniProtKB">
        <authorList>
            <consortium name="EnsemblMetazoa"/>
        </authorList>
    </citation>
    <scope>IDENTIFICATION</scope>
    <source>
        <strain evidence="1">FAR1</strain>
    </source>
</reference>
<reference evidence="2" key="1">
    <citation type="submission" date="2014-01" db="EMBL/GenBank/DDBJ databases">
        <title>The Genome Sequence of Anopheles farauti FAR1 (V2).</title>
        <authorList>
            <consortium name="The Broad Institute Genomics Platform"/>
            <person name="Neafsey D.E."/>
            <person name="Besansky N."/>
            <person name="Howell P."/>
            <person name="Walton C."/>
            <person name="Young S.K."/>
            <person name="Zeng Q."/>
            <person name="Gargeya S."/>
            <person name="Fitzgerald M."/>
            <person name="Haas B."/>
            <person name="Abouelleil A."/>
            <person name="Allen A.W."/>
            <person name="Alvarado L."/>
            <person name="Arachchi H.M."/>
            <person name="Berlin A.M."/>
            <person name="Chapman S.B."/>
            <person name="Gainer-Dewar J."/>
            <person name="Goldberg J."/>
            <person name="Griggs A."/>
            <person name="Gujja S."/>
            <person name="Hansen M."/>
            <person name="Howarth C."/>
            <person name="Imamovic A."/>
            <person name="Ireland A."/>
            <person name="Larimer J."/>
            <person name="McCowan C."/>
            <person name="Murphy C."/>
            <person name="Pearson M."/>
            <person name="Poon T.W."/>
            <person name="Priest M."/>
            <person name="Roberts A."/>
            <person name="Saif S."/>
            <person name="Shea T."/>
            <person name="Sisk P."/>
            <person name="Sykes S."/>
            <person name="Wortman J."/>
            <person name="Nusbaum C."/>
            <person name="Birren B."/>
        </authorList>
    </citation>
    <scope>NUCLEOTIDE SEQUENCE [LARGE SCALE GENOMIC DNA]</scope>
    <source>
        <strain evidence="2">FAR1</strain>
    </source>
</reference>
<dbReference type="PANTHER" id="PTHR21253:SF0">
    <property type="entry name" value="F-BOX ONLY PROTEIN 11-RELATED"/>
    <property type="match status" value="1"/>
</dbReference>
<accession>A0A182Q607</accession>
<evidence type="ECO:0000313" key="2">
    <source>
        <dbReference type="Proteomes" id="UP000075886"/>
    </source>
</evidence>
<dbReference type="EMBL" id="AXCN02001585">
    <property type="status" value="NOT_ANNOTATED_CDS"/>
    <property type="molecule type" value="Genomic_DNA"/>
</dbReference>
<dbReference type="AlphaFoldDB" id="A0A182Q607"/>
<sequence>MRECLLRSICEARNLLPPKGRSMTVDILRVILTYPLKADLTDEYSEMMRKEKSNCRAMFSERCPLSILQLILFGKFEL</sequence>
<dbReference type="EnsemblMetazoa" id="AFAF003744-RA">
    <property type="protein sequence ID" value="AFAF003744-PA"/>
    <property type="gene ID" value="AFAF003744"/>
</dbReference>
<proteinExistence type="predicted"/>
<protein>
    <submittedName>
        <fullName evidence="1">Uncharacterized protein</fullName>
    </submittedName>
</protein>
<name>A0A182Q607_9DIPT</name>
<evidence type="ECO:0000313" key="1">
    <source>
        <dbReference type="EnsemblMetazoa" id="AFAF003744-PA"/>
    </source>
</evidence>
<dbReference type="InterPro" id="IPR006631">
    <property type="entry name" value="DM4_12"/>
</dbReference>
<dbReference type="Pfam" id="PF07841">
    <property type="entry name" value="DM4_12"/>
    <property type="match status" value="1"/>
</dbReference>
<keyword evidence="2" id="KW-1185">Reference proteome</keyword>
<dbReference type="SMART" id="SM00718">
    <property type="entry name" value="DM4_12"/>
    <property type="match status" value="1"/>
</dbReference>
<dbReference type="Proteomes" id="UP000075886">
    <property type="component" value="Unassembled WGS sequence"/>
</dbReference>
<dbReference type="VEuPathDB" id="VectorBase:AFAF003744"/>